<dbReference type="SUPFAM" id="SSF47473">
    <property type="entry name" value="EF-hand"/>
    <property type="match status" value="1"/>
</dbReference>
<dbReference type="Pfam" id="PF13499">
    <property type="entry name" value="EF-hand_7"/>
    <property type="match status" value="2"/>
</dbReference>
<dbReference type="PANTHER" id="PTHR23050">
    <property type="entry name" value="CALCIUM BINDING PROTEIN"/>
    <property type="match status" value="1"/>
</dbReference>
<evidence type="ECO:0000256" key="2">
    <source>
        <dbReference type="ARBA" id="ARBA00022837"/>
    </source>
</evidence>
<keyword evidence="2" id="KW-0106">Calcium</keyword>
<dbReference type="GO" id="GO:0005509">
    <property type="term" value="F:calcium ion binding"/>
    <property type="evidence" value="ECO:0007669"/>
    <property type="project" value="InterPro"/>
</dbReference>
<protein>
    <submittedName>
        <fullName evidence="4">Calcium-binding protein CP1-like</fullName>
    </submittedName>
</protein>
<accession>A0A834X4V1</accession>
<dbReference type="InterPro" id="IPR050145">
    <property type="entry name" value="Centrin_CML-like"/>
</dbReference>
<keyword evidence="1" id="KW-0677">Repeat</keyword>
<keyword evidence="5" id="KW-1185">Reference proteome</keyword>
<organism evidence="4 5">
    <name type="scientific">Senna tora</name>
    <dbReference type="NCBI Taxonomy" id="362788"/>
    <lineage>
        <taxon>Eukaryota</taxon>
        <taxon>Viridiplantae</taxon>
        <taxon>Streptophyta</taxon>
        <taxon>Embryophyta</taxon>
        <taxon>Tracheophyta</taxon>
        <taxon>Spermatophyta</taxon>
        <taxon>Magnoliopsida</taxon>
        <taxon>eudicotyledons</taxon>
        <taxon>Gunneridae</taxon>
        <taxon>Pentapetalae</taxon>
        <taxon>rosids</taxon>
        <taxon>fabids</taxon>
        <taxon>Fabales</taxon>
        <taxon>Fabaceae</taxon>
        <taxon>Caesalpinioideae</taxon>
        <taxon>Cassia clade</taxon>
        <taxon>Senna</taxon>
    </lineage>
</organism>
<dbReference type="Gene3D" id="1.10.238.10">
    <property type="entry name" value="EF-hand"/>
    <property type="match status" value="2"/>
</dbReference>
<evidence type="ECO:0000259" key="3">
    <source>
        <dbReference type="PROSITE" id="PS50222"/>
    </source>
</evidence>
<gene>
    <name evidence="4" type="ORF">G2W53_006184</name>
</gene>
<evidence type="ECO:0000313" key="4">
    <source>
        <dbReference type="EMBL" id="KAF7837702.1"/>
    </source>
</evidence>
<dbReference type="InterPro" id="IPR002048">
    <property type="entry name" value="EF_hand_dom"/>
</dbReference>
<dbReference type="OrthoDB" id="26525at2759"/>
<dbReference type="AlphaFoldDB" id="A0A834X4V1"/>
<dbReference type="GO" id="GO:0043226">
    <property type="term" value="C:organelle"/>
    <property type="evidence" value="ECO:0007669"/>
    <property type="project" value="UniProtKB-ARBA"/>
</dbReference>
<evidence type="ECO:0000313" key="5">
    <source>
        <dbReference type="Proteomes" id="UP000634136"/>
    </source>
</evidence>
<feature type="domain" description="EF-hand" evidence="3">
    <location>
        <begin position="56"/>
        <end position="91"/>
    </location>
</feature>
<dbReference type="EMBL" id="JAAIUW010000003">
    <property type="protein sequence ID" value="KAF7837702.1"/>
    <property type="molecule type" value="Genomic_DNA"/>
</dbReference>
<dbReference type="Proteomes" id="UP000634136">
    <property type="component" value="Unassembled WGS sequence"/>
</dbReference>
<dbReference type="PROSITE" id="PS00018">
    <property type="entry name" value="EF_HAND_1"/>
    <property type="match status" value="3"/>
</dbReference>
<reference evidence="4" key="1">
    <citation type="submission" date="2020-09" db="EMBL/GenBank/DDBJ databases">
        <title>Genome-Enabled Discovery of Anthraquinone Biosynthesis in Senna tora.</title>
        <authorList>
            <person name="Kang S.-H."/>
            <person name="Pandey R.P."/>
            <person name="Lee C.-M."/>
            <person name="Sim J.-S."/>
            <person name="Jeong J.-T."/>
            <person name="Choi B.-S."/>
            <person name="Jung M."/>
            <person name="Ginzburg D."/>
            <person name="Zhao K."/>
            <person name="Won S.Y."/>
            <person name="Oh T.-J."/>
            <person name="Yu Y."/>
            <person name="Kim N.-H."/>
            <person name="Lee O.R."/>
            <person name="Lee T.-H."/>
            <person name="Bashyal P."/>
            <person name="Kim T.-S."/>
            <person name="Lee W.-H."/>
            <person name="Kawkins C."/>
            <person name="Kim C.-K."/>
            <person name="Kim J.S."/>
            <person name="Ahn B.O."/>
            <person name="Rhee S.Y."/>
            <person name="Sohng J.K."/>
        </authorList>
    </citation>
    <scope>NUCLEOTIDE SEQUENCE</scope>
    <source>
        <tissue evidence="4">Leaf</tissue>
    </source>
</reference>
<feature type="domain" description="EF-hand" evidence="3">
    <location>
        <begin position="24"/>
        <end position="51"/>
    </location>
</feature>
<dbReference type="CDD" id="cd00051">
    <property type="entry name" value="EFh"/>
    <property type="match status" value="2"/>
</dbReference>
<dbReference type="InterPro" id="IPR011992">
    <property type="entry name" value="EF-hand-dom_pair"/>
</dbReference>
<evidence type="ECO:0000256" key="1">
    <source>
        <dbReference type="ARBA" id="ARBA00022737"/>
    </source>
</evidence>
<dbReference type="PROSITE" id="PS50222">
    <property type="entry name" value="EF_HAND_2"/>
    <property type="match status" value="3"/>
</dbReference>
<feature type="domain" description="EF-hand" evidence="3">
    <location>
        <begin position="96"/>
        <end position="131"/>
    </location>
</feature>
<name>A0A834X4V1_9FABA</name>
<proteinExistence type="predicted"/>
<dbReference type="InterPro" id="IPR018247">
    <property type="entry name" value="EF_Hand_1_Ca_BS"/>
</dbReference>
<comment type="caution">
    <text evidence="4">The sequence shown here is derived from an EMBL/GenBank/DDBJ whole genome shotgun (WGS) entry which is preliminary data.</text>
</comment>
<sequence length="164" mass="17776">MCPSGRSLSRPSSAAALDSSFKPAFDVLDADRDGKISRDDLRMFYARKAAASSLDVDDDVIRTMMTVADTNADGFVEYDEFERVVLGAKNGSTSSSPTSFMEDVFRVMDKDGDGKLSHRDLKSFMEMAGLAATDEDIDAMIKLGGGDKNGGVTFEGLHRILISR</sequence>
<dbReference type="SMART" id="SM00054">
    <property type="entry name" value="EFh"/>
    <property type="match status" value="4"/>
</dbReference>
<dbReference type="FunFam" id="1.10.238.10:FF:000178">
    <property type="entry name" value="Calmodulin-2 A"/>
    <property type="match status" value="1"/>
</dbReference>